<evidence type="ECO:0000313" key="2">
    <source>
        <dbReference type="Proteomes" id="UP001457282"/>
    </source>
</evidence>
<evidence type="ECO:0000313" key="1">
    <source>
        <dbReference type="EMBL" id="KAK9922376.1"/>
    </source>
</evidence>
<organism evidence="1 2">
    <name type="scientific">Rubus argutus</name>
    <name type="common">Southern blackberry</name>
    <dbReference type="NCBI Taxonomy" id="59490"/>
    <lineage>
        <taxon>Eukaryota</taxon>
        <taxon>Viridiplantae</taxon>
        <taxon>Streptophyta</taxon>
        <taxon>Embryophyta</taxon>
        <taxon>Tracheophyta</taxon>
        <taxon>Spermatophyta</taxon>
        <taxon>Magnoliopsida</taxon>
        <taxon>eudicotyledons</taxon>
        <taxon>Gunneridae</taxon>
        <taxon>Pentapetalae</taxon>
        <taxon>rosids</taxon>
        <taxon>fabids</taxon>
        <taxon>Rosales</taxon>
        <taxon>Rosaceae</taxon>
        <taxon>Rosoideae</taxon>
        <taxon>Rosoideae incertae sedis</taxon>
        <taxon>Rubus</taxon>
    </lineage>
</organism>
<proteinExistence type="predicted"/>
<accession>A0AAW1WEU4</accession>
<name>A0AAW1WEU4_RUBAR</name>
<reference evidence="1 2" key="1">
    <citation type="journal article" date="2023" name="G3 (Bethesda)">
        <title>A chromosome-length genome assembly and annotation of blackberry (Rubus argutus, cv. 'Hillquist').</title>
        <authorList>
            <person name="Bruna T."/>
            <person name="Aryal R."/>
            <person name="Dudchenko O."/>
            <person name="Sargent D.J."/>
            <person name="Mead D."/>
            <person name="Buti M."/>
            <person name="Cavallini A."/>
            <person name="Hytonen T."/>
            <person name="Andres J."/>
            <person name="Pham M."/>
            <person name="Weisz D."/>
            <person name="Mascagni F."/>
            <person name="Usai G."/>
            <person name="Natali L."/>
            <person name="Bassil N."/>
            <person name="Fernandez G.E."/>
            <person name="Lomsadze A."/>
            <person name="Armour M."/>
            <person name="Olukolu B."/>
            <person name="Poorten T."/>
            <person name="Britton C."/>
            <person name="Davik J."/>
            <person name="Ashrafi H."/>
            <person name="Aiden E.L."/>
            <person name="Borodovsky M."/>
            <person name="Worthington M."/>
        </authorList>
    </citation>
    <scope>NUCLEOTIDE SEQUENCE [LARGE SCALE GENOMIC DNA]</scope>
    <source>
        <strain evidence="1">PI 553951</strain>
    </source>
</reference>
<dbReference type="AlphaFoldDB" id="A0AAW1WEU4"/>
<protein>
    <submittedName>
        <fullName evidence="1">Uncharacterized protein</fullName>
    </submittedName>
</protein>
<sequence length="104" mass="11483">MTPVNGSMPSHIEEREFVDCEGERGRRLGIGKWAVPVLVLEWCRQRGEQISGKGARIEHGWAVMMNGDGGGEGRCFAQGLRRPGFGCRFGFVEAIGYGLGWKGW</sequence>
<dbReference type="Proteomes" id="UP001457282">
    <property type="component" value="Unassembled WGS sequence"/>
</dbReference>
<keyword evidence="2" id="KW-1185">Reference proteome</keyword>
<gene>
    <name evidence="1" type="ORF">M0R45_030842</name>
</gene>
<dbReference type="EMBL" id="JBEDUW010000006">
    <property type="protein sequence ID" value="KAK9922376.1"/>
    <property type="molecule type" value="Genomic_DNA"/>
</dbReference>
<comment type="caution">
    <text evidence="1">The sequence shown here is derived from an EMBL/GenBank/DDBJ whole genome shotgun (WGS) entry which is preliminary data.</text>
</comment>